<reference evidence="2" key="1">
    <citation type="submission" date="2007-07" db="EMBL/GenBank/DDBJ databases">
        <title>PCAP assembly of the Caenorhabditis remanei genome.</title>
        <authorList>
            <consortium name="The Caenorhabditis remanei Sequencing Consortium"/>
            <person name="Wilson R.K."/>
        </authorList>
    </citation>
    <scope>NUCLEOTIDE SEQUENCE [LARGE SCALE GENOMIC DNA]</scope>
    <source>
        <strain evidence="2">PB4641</strain>
    </source>
</reference>
<name>E3LP70_CAERE</name>
<dbReference type="OMA" id="VRSVYWQ"/>
<dbReference type="FunCoup" id="E3LP70">
    <property type="interactions" value="1288"/>
</dbReference>
<feature type="region of interest" description="Disordered" evidence="1">
    <location>
        <begin position="532"/>
        <end position="581"/>
    </location>
</feature>
<dbReference type="KEGG" id="crq:GCK72_018537"/>
<dbReference type="RefSeq" id="XP_003114145.2">
    <property type="nucleotide sequence ID" value="XM_003114097.2"/>
</dbReference>
<accession>E3LP70</accession>
<feature type="region of interest" description="Disordered" evidence="1">
    <location>
        <begin position="321"/>
        <end position="441"/>
    </location>
</feature>
<feature type="compositionally biased region" description="Basic residues" evidence="1">
    <location>
        <begin position="331"/>
        <end position="340"/>
    </location>
</feature>
<protein>
    <submittedName>
        <fullName evidence="2">Uncharacterized protein</fullName>
    </submittedName>
</protein>
<dbReference type="CTD" id="9811949"/>
<evidence type="ECO:0000313" key="2">
    <source>
        <dbReference type="EMBL" id="EFP05483.1"/>
    </source>
</evidence>
<feature type="compositionally biased region" description="Basic and acidic residues" evidence="1">
    <location>
        <begin position="359"/>
        <end position="369"/>
    </location>
</feature>
<organism evidence="3">
    <name type="scientific">Caenorhabditis remanei</name>
    <name type="common">Caenorhabditis vulgaris</name>
    <dbReference type="NCBI Taxonomy" id="31234"/>
    <lineage>
        <taxon>Eukaryota</taxon>
        <taxon>Metazoa</taxon>
        <taxon>Ecdysozoa</taxon>
        <taxon>Nematoda</taxon>
        <taxon>Chromadorea</taxon>
        <taxon>Rhabditida</taxon>
        <taxon>Rhabditina</taxon>
        <taxon>Rhabditomorpha</taxon>
        <taxon>Rhabditoidea</taxon>
        <taxon>Rhabditidae</taxon>
        <taxon>Peloderinae</taxon>
        <taxon>Caenorhabditis</taxon>
    </lineage>
</organism>
<gene>
    <name evidence="2" type="ORF">CRE_27231</name>
</gene>
<feature type="compositionally biased region" description="Low complexity" evidence="1">
    <location>
        <begin position="370"/>
        <end position="394"/>
    </location>
</feature>
<evidence type="ECO:0000313" key="3">
    <source>
        <dbReference type="Proteomes" id="UP000008281"/>
    </source>
</evidence>
<evidence type="ECO:0000256" key="1">
    <source>
        <dbReference type="SAM" id="MobiDB-lite"/>
    </source>
</evidence>
<feature type="compositionally biased region" description="Basic residues" evidence="1">
    <location>
        <begin position="395"/>
        <end position="410"/>
    </location>
</feature>
<dbReference type="AlphaFoldDB" id="E3LP70"/>
<proteinExistence type="predicted"/>
<keyword evidence="3" id="KW-1185">Reference proteome</keyword>
<dbReference type="HOGENOM" id="CLU_492778_0_0_1"/>
<sequence length="581" mass="67391">MADDGGDVGEQLLKNSKSRFLSRLPIWAQFDSWIDEIPTKRRAEFEVVKSAMLVHCDYPAIVINRIGSESGVHSPENATQQFTNFVNTVHQTKLFKHQGTGLPAANLFALLADIFSSIPEYESETGVIRQNLKMHLKLMLDEENEWETMFFNTNFVRSVYWQLLFTLRLIPFEADNQPEEMIEDDENRPKLMFASFVVAVLVGVLHGREDKLSPKIPIDATQVAQHFVTLISSPHFRTLSQFFLVGLWCLIQYKVGGGTVTVDDETRLTASEMRERSRKYLLRHPDPKLVLDSRRKIGDDTMTEEMQLEWESNTILLHGQGKLKSPDGYRIVKKGGRPRKYPISQNRKRRQEEALVNDEMEHQRKKQEQQRLQQLQQLQRMEQKKQQQQQPQRKSLNRFQKKSTRGSPRKQIRDARQGKVDQVQDPAPSTSAAIPSKPVPPKKVVPTAEEVGLCTPLYVVQADFLKHFEEECARRREGYHREEEKGRAEKIVFESLSEIHHVARQTFKTKPRPLNADQKLVMEKFKKDWRRGNVPEDAQFEEEEEDVHGDEEYEDVPAPEVVTQKVAKSGGKAPKRWKRRY</sequence>
<feature type="compositionally biased region" description="Acidic residues" evidence="1">
    <location>
        <begin position="538"/>
        <end position="557"/>
    </location>
</feature>
<dbReference type="EMBL" id="DS268412">
    <property type="protein sequence ID" value="EFP05483.1"/>
    <property type="molecule type" value="Genomic_DNA"/>
</dbReference>
<dbReference type="Proteomes" id="UP000008281">
    <property type="component" value="Unassembled WGS sequence"/>
</dbReference>
<dbReference type="OrthoDB" id="5816650at2759"/>
<dbReference type="GeneID" id="9811949"/>
<dbReference type="eggNOG" id="ENOG502TG8S">
    <property type="taxonomic scope" value="Eukaryota"/>
</dbReference>